<evidence type="ECO:0000256" key="1">
    <source>
        <dbReference type="ARBA" id="ARBA00004613"/>
    </source>
</evidence>
<accession>A0A3S1B410</accession>
<dbReference type="EMBL" id="RQTK01000458">
    <property type="protein sequence ID" value="RUS79326.1"/>
    <property type="molecule type" value="Genomic_DNA"/>
</dbReference>
<evidence type="ECO:0000313" key="8">
    <source>
        <dbReference type="EMBL" id="RUS79326.1"/>
    </source>
</evidence>
<organism evidence="8 9">
    <name type="scientific">Elysia chlorotica</name>
    <name type="common">Eastern emerald elysia</name>
    <name type="synonym">Sea slug</name>
    <dbReference type="NCBI Taxonomy" id="188477"/>
    <lineage>
        <taxon>Eukaryota</taxon>
        <taxon>Metazoa</taxon>
        <taxon>Spiralia</taxon>
        <taxon>Lophotrochozoa</taxon>
        <taxon>Mollusca</taxon>
        <taxon>Gastropoda</taxon>
        <taxon>Heterobranchia</taxon>
        <taxon>Euthyneura</taxon>
        <taxon>Panpulmonata</taxon>
        <taxon>Sacoglossa</taxon>
        <taxon>Placobranchoidea</taxon>
        <taxon>Plakobranchidae</taxon>
        <taxon>Elysia</taxon>
    </lineage>
</organism>
<reference evidence="8 9" key="1">
    <citation type="submission" date="2019-01" db="EMBL/GenBank/DDBJ databases">
        <title>A draft genome assembly of the solar-powered sea slug Elysia chlorotica.</title>
        <authorList>
            <person name="Cai H."/>
            <person name="Li Q."/>
            <person name="Fang X."/>
            <person name="Li J."/>
            <person name="Curtis N.E."/>
            <person name="Altenburger A."/>
            <person name="Shibata T."/>
            <person name="Feng M."/>
            <person name="Maeda T."/>
            <person name="Schwartz J.A."/>
            <person name="Shigenobu S."/>
            <person name="Lundholm N."/>
            <person name="Nishiyama T."/>
            <person name="Yang H."/>
            <person name="Hasebe M."/>
            <person name="Li S."/>
            <person name="Pierce S.K."/>
            <person name="Wang J."/>
        </authorList>
    </citation>
    <scope>NUCLEOTIDE SEQUENCE [LARGE SCALE GENOMIC DNA]</scope>
    <source>
        <strain evidence="8">EC2010</strain>
        <tissue evidence="8">Whole organism of an adult</tissue>
    </source>
</reference>
<protein>
    <recommendedName>
        <fullName evidence="10">Meteorin-like protein</fullName>
    </recommendedName>
</protein>
<dbReference type="InterPro" id="IPR051998">
    <property type="entry name" value="Meteorin-like"/>
</dbReference>
<dbReference type="STRING" id="188477.A0A3S1B410"/>
<evidence type="ECO:0000256" key="6">
    <source>
        <dbReference type="SAM" id="MobiDB-lite"/>
    </source>
</evidence>
<evidence type="ECO:0000256" key="2">
    <source>
        <dbReference type="ARBA" id="ARBA00005669"/>
    </source>
</evidence>
<comment type="similarity">
    <text evidence="2">Belongs to the meteorin family.</text>
</comment>
<evidence type="ECO:0000313" key="9">
    <source>
        <dbReference type="Proteomes" id="UP000271974"/>
    </source>
</evidence>
<evidence type="ECO:0000256" key="4">
    <source>
        <dbReference type="ARBA" id="ARBA00022729"/>
    </source>
</evidence>
<keyword evidence="9" id="KW-1185">Reference proteome</keyword>
<feature type="signal peptide" evidence="7">
    <location>
        <begin position="1"/>
        <end position="25"/>
    </location>
</feature>
<feature type="chain" id="PRO_5018614955" description="Meteorin-like protein" evidence="7">
    <location>
        <begin position="26"/>
        <end position="326"/>
    </location>
</feature>
<feature type="region of interest" description="Disordered" evidence="6">
    <location>
        <begin position="98"/>
        <end position="121"/>
    </location>
</feature>
<keyword evidence="4 7" id="KW-0732">Signal</keyword>
<name>A0A3S1B410_ELYCH</name>
<evidence type="ECO:0000256" key="3">
    <source>
        <dbReference type="ARBA" id="ARBA00022525"/>
    </source>
</evidence>
<dbReference type="Proteomes" id="UP000271974">
    <property type="component" value="Unassembled WGS sequence"/>
</dbReference>
<dbReference type="OrthoDB" id="6092325at2759"/>
<comment type="caution">
    <text evidence="8">The sequence shown here is derived from an EMBL/GenBank/DDBJ whole genome shotgun (WGS) entry which is preliminary data.</text>
</comment>
<proteinExistence type="inferred from homology"/>
<evidence type="ECO:0000256" key="7">
    <source>
        <dbReference type="SAM" id="SignalP"/>
    </source>
</evidence>
<dbReference type="GO" id="GO:0005615">
    <property type="term" value="C:extracellular space"/>
    <property type="evidence" value="ECO:0007669"/>
    <property type="project" value="TreeGrafter"/>
</dbReference>
<dbReference type="PANTHER" id="PTHR28593">
    <property type="entry name" value="METEORIN-LIKE PROTEIN"/>
    <property type="match status" value="1"/>
</dbReference>
<dbReference type="AlphaFoldDB" id="A0A3S1B410"/>
<keyword evidence="5" id="KW-1015">Disulfide bond</keyword>
<feature type="compositionally biased region" description="Low complexity" evidence="6">
    <location>
        <begin position="103"/>
        <end position="121"/>
    </location>
</feature>
<comment type="subcellular location">
    <subcellularLocation>
        <location evidence="1">Secreted</location>
    </subcellularLocation>
</comment>
<evidence type="ECO:0008006" key="10">
    <source>
        <dbReference type="Google" id="ProtNLM"/>
    </source>
</evidence>
<evidence type="ECO:0000256" key="5">
    <source>
        <dbReference type="ARBA" id="ARBA00023157"/>
    </source>
</evidence>
<sequence>MKMTWSVRQLLALLTLMTTLAVSVSRQVCEHCNCQISSAEDAQAVYSMSLVCNAGTITWFGADGGVRLELTPFVHSHFRACFMAEAINTQLKISREVAHKPASSSSSTPSQSSSSSSSLSFSPRLGYKLRQLRADSEDPFSGGESEFWLEPLLTASGKSREFCQDVGPGRPLMLFLETASAQGMHGVPKVKFHYDVRKLTPESPQDPMDECRPCNTEEILDSYCSSDFVVLGQMTAASSDPSRDRSDITVAAKQVIHQREPHFFHRVKRSDPHLTGHVTVSSQCGLRPGSADMLMTGKLRLTALSFTCVTYLHEWRRIQHLLECER</sequence>
<gene>
    <name evidence="8" type="ORF">EGW08_012911</name>
</gene>
<dbReference type="PANTHER" id="PTHR28593:SF3">
    <property type="entry name" value="METEORIN-LIKE PROTEIN"/>
    <property type="match status" value="1"/>
</dbReference>
<keyword evidence="3" id="KW-0964">Secreted</keyword>
<dbReference type="GO" id="GO:0005179">
    <property type="term" value="F:hormone activity"/>
    <property type="evidence" value="ECO:0007669"/>
    <property type="project" value="TreeGrafter"/>
</dbReference>